<evidence type="ECO:0000313" key="1">
    <source>
        <dbReference type="EMBL" id="KAK5626752.1"/>
    </source>
</evidence>
<proteinExistence type="predicted"/>
<keyword evidence="2" id="KW-1185">Reference proteome</keyword>
<accession>A0AAN7Z2I5</accession>
<organism evidence="1 2">
    <name type="scientific">Xylaria bambusicola</name>
    <dbReference type="NCBI Taxonomy" id="326684"/>
    <lineage>
        <taxon>Eukaryota</taxon>
        <taxon>Fungi</taxon>
        <taxon>Dikarya</taxon>
        <taxon>Ascomycota</taxon>
        <taxon>Pezizomycotina</taxon>
        <taxon>Sordariomycetes</taxon>
        <taxon>Xylariomycetidae</taxon>
        <taxon>Xylariales</taxon>
        <taxon>Xylariaceae</taxon>
        <taxon>Xylaria</taxon>
    </lineage>
</organism>
<dbReference type="EMBL" id="JAWHQM010000004">
    <property type="protein sequence ID" value="KAK5626752.1"/>
    <property type="molecule type" value="Genomic_DNA"/>
</dbReference>
<comment type="caution">
    <text evidence="1">The sequence shown here is derived from an EMBL/GenBank/DDBJ whole genome shotgun (WGS) entry which is preliminary data.</text>
</comment>
<gene>
    <name evidence="1" type="ORF">RRF57_002466</name>
</gene>
<reference evidence="1 2" key="1">
    <citation type="submission" date="2023-10" db="EMBL/GenBank/DDBJ databases">
        <title>Draft genome sequence of Xylaria bambusicola isolate GMP-LS, the root and basal stem rot pathogen of sugarcane in Indonesia.</title>
        <authorList>
            <person name="Selvaraj P."/>
            <person name="Muralishankar V."/>
            <person name="Muruganantham S."/>
            <person name="Sp S."/>
            <person name="Haryani S."/>
            <person name="Lau K.J.X."/>
            <person name="Naqvi N.I."/>
        </authorList>
    </citation>
    <scope>NUCLEOTIDE SEQUENCE [LARGE SCALE GENOMIC DNA]</scope>
    <source>
        <strain evidence="1">GMP-LS</strain>
    </source>
</reference>
<name>A0AAN7Z2I5_9PEZI</name>
<protein>
    <submittedName>
        <fullName evidence="1">Uncharacterized protein</fullName>
    </submittedName>
</protein>
<dbReference type="Proteomes" id="UP001305414">
    <property type="component" value="Unassembled WGS sequence"/>
</dbReference>
<evidence type="ECO:0000313" key="2">
    <source>
        <dbReference type="Proteomes" id="UP001305414"/>
    </source>
</evidence>
<sequence>MLTVSSEILSEYRAPINGIPIKLPIVDVVEVAAKSRPDKDLSTLDARKARRLTVAPDPNVIIQKPTTRVERFDETAIEIAPAQRSSVLEDEIIKSRVNNLYFSPLEMNELAIGRSTKKRSEDMMALREKMSPA</sequence>
<dbReference type="AlphaFoldDB" id="A0AAN7Z2I5"/>